<feature type="domain" description="Sulfatase N-terminal" evidence="4">
    <location>
        <begin position="33"/>
        <end position="213"/>
    </location>
</feature>
<evidence type="ECO:0000313" key="5">
    <source>
        <dbReference type="EMBL" id="GAH08574.1"/>
    </source>
</evidence>
<accession>X1DUD9</accession>
<comment type="caution">
    <text evidence="5">The sequence shown here is derived from an EMBL/GenBank/DDBJ whole genome shotgun (WGS) entry which is preliminary data.</text>
</comment>
<evidence type="ECO:0000256" key="3">
    <source>
        <dbReference type="ARBA" id="ARBA00022801"/>
    </source>
</evidence>
<dbReference type="InterPro" id="IPR017850">
    <property type="entry name" value="Alkaline_phosphatase_core_sf"/>
</dbReference>
<sequence length="215" mass="24064">MKKIFITLTLISIITACSTPTKKELIEVQKTDKNVLFIIIDDLKPTLGTYGHPMVKSPNIDKLAAMGVQFNNAHCNFAVCGPSRGSFLTGIRPESLGILNNTTPLQSVLGDKITLPNLFKKNGYETIGLGKTFHDKTEEHEDMKAWDAYYKFETTELGWTGEKRNVTDGVLPWCFWQATEGTDDDQEDGQIAKKAVEIIKTERDKPFFLAVGFKN</sequence>
<evidence type="ECO:0000256" key="2">
    <source>
        <dbReference type="ARBA" id="ARBA00022723"/>
    </source>
</evidence>
<dbReference type="PROSITE" id="PS51257">
    <property type="entry name" value="PROKAR_LIPOPROTEIN"/>
    <property type="match status" value="1"/>
</dbReference>
<dbReference type="InterPro" id="IPR024607">
    <property type="entry name" value="Sulfatase_CS"/>
</dbReference>
<dbReference type="GO" id="GO:0008484">
    <property type="term" value="F:sulfuric ester hydrolase activity"/>
    <property type="evidence" value="ECO:0007669"/>
    <property type="project" value="TreeGrafter"/>
</dbReference>
<dbReference type="GO" id="GO:0046872">
    <property type="term" value="F:metal ion binding"/>
    <property type="evidence" value="ECO:0007669"/>
    <property type="project" value="UniProtKB-KW"/>
</dbReference>
<feature type="non-terminal residue" evidence="5">
    <location>
        <position position="215"/>
    </location>
</feature>
<keyword evidence="3" id="KW-0378">Hydrolase</keyword>
<proteinExistence type="inferred from homology"/>
<reference evidence="5" key="1">
    <citation type="journal article" date="2014" name="Front. Microbiol.">
        <title>High frequency of phylogenetically diverse reductive dehalogenase-homologous genes in deep subseafloor sedimentary metagenomes.</title>
        <authorList>
            <person name="Kawai M."/>
            <person name="Futagami T."/>
            <person name="Toyoda A."/>
            <person name="Takaki Y."/>
            <person name="Nishi S."/>
            <person name="Hori S."/>
            <person name="Arai W."/>
            <person name="Tsubouchi T."/>
            <person name="Morono Y."/>
            <person name="Uchiyama I."/>
            <person name="Ito T."/>
            <person name="Fujiyama A."/>
            <person name="Inagaki F."/>
            <person name="Takami H."/>
        </authorList>
    </citation>
    <scope>NUCLEOTIDE SEQUENCE</scope>
    <source>
        <strain evidence="5">Expedition CK06-06</strain>
    </source>
</reference>
<dbReference type="AlphaFoldDB" id="X1DUD9"/>
<gene>
    <name evidence="5" type="ORF">S01H4_53820</name>
</gene>
<dbReference type="Pfam" id="PF00884">
    <property type="entry name" value="Sulfatase"/>
    <property type="match status" value="1"/>
</dbReference>
<organism evidence="5">
    <name type="scientific">marine sediment metagenome</name>
    <dbReference type="NCBI Taxonomy" id="412755"/>
    <lineage>
        <taxon>unclassified sequences</taxon>
        <taxon>metagenomes</taxon>
        <taxon>ecological metagenomes</taxon>
    </lineage>
</organism>
<evidence type="ECO:0000256" key="1">
    <source>
        <dbReference type="ARBA" id="ARBA00008779"/>
    </source>
</evidence>
<protein>
    <recommendedName>
        <fullName evidence="4">Sulfatase N-terminal domain-containing protein</fullName>
    </recommendedName>
</protein>
<dbReference type="SUPFAM" id="SSF53649">
    <property type="entry name" value="Alkaline phosphatase-like"/>
    <property type="match status" value="1"/>
</dbReference>
<dbReference type="InterPro" id="IPR000917">
    <property type="entry name" value="Sulfatase_N"/>
</dbReference>
<dbReference type="GO" id="GO:0005737">
    <property type="term" value="C:cytoplasm"/>
    <property type="evidence" value="ECO:0007669"/>
    <property type="project" value="TreeGrafter"/>
</dbReference>
<comment type="similarity">
    <text evidence="1">Belongs to the sulfatase family.</text>
</comment>
<dbReference type="EMBL" id="BART01030907">
    <property type="protein sequence ID" value="GAH08574.1"/>
    <property type="molecule type" value="Genomic_DNA"/>
</dbReference>
<name>X1DUD9_9ZZZZ</name>
<dbReference type="PANTHER" id="PTHR45953">
    <property type="entry name" value="IDURONATE 2-SULFATASE"/>
    <property type="match status" value="1"/>
</dbReference>
<keyword evidence="2" id="KW-0479">Metal-binding</keyword>
<dbReference type="PROSITE" id="PS00523">
    <property type="entry name" value="SULFATASE_1"/>
    <property type="match status" value="1"/>
</dbReference>
<dbReference type="Gene3D" id="3.40.720.10">
    <property type="entry name" value="Alkaline Phosphatase, subunit A"/>
    <property type="match status" value="1"/>
</dbReference>
<evidence type="ECO:0000259" key="4">
    <source>
        <dbReference type="Pfam" id="PF00884"/>
    </source>
</evidence>
<dbReference type="PANTHER" id="PTHR45953:SF1">
    <property type="entry name" value="IDURONATE 2-SULFATASE"/>
    <property type="match status" value="1"/>
</dbReference>